<evidence type="ECO:0000313" key="2">
    <source>
        <dbReference type="Proteomes" id="UP001497392"/>
    </source>
</evidence>
<comment type="caution">
    <text evidence="1">The sequence shown here is derived from an EMBL/GenBank/DDBJ whole genome shotgun (WGS) entry which is preliminary data.</text>
</comment>
<sequence>MDLEARHGYGLPELHDVALQADRCLQRGVRIHGARLVPRNVDVGAIRISASGWEGWILEGLQELWTQKGRVPPAVISLELYPEALARKGYVGGTATIIGTLHAAGYADILHSGPGCRARQKAAYHHLAGMEGQEKDMEEHTWCRLHPAHFSKVMVSSMYRNGQPENVLFTRKVTWQERAVVE</sequence>
<dbReference type="Proteomes" id="UP001497392">
    <property type="component" value="Unassembled WGS sequence"/>
</dbReference>
<accession>A0ABP1G0T2</accession>
<name>A0ABP1G0T2_9CHLO</name>
<keyword evidence="2" id="KW-1185">Reference proteome</keyword>
<dbReference type="EMBL" id="CAXHTA020000010">
    <property type="protein sequence ID" value="CAL5224053.1"/>
    <property type="molecule type" value="Genomic_DNA"/>
</dbReference>
<proteinExistence type="predicted"/>
<organism evidence="1 2">
    <name type="scientific">Coccomyxa viridis</name>
    <dbReference type="NCBI Taxonomy" id="1274662"/>
    <lineage>
        <taxon>Eukaryota</taxon>
        <taxon>Viridiplantae</taxon>
        <taxon>Chlorophyta</taxon>
        <taxon>core chlorophytes</taxon>
        <taxon>Trebouxiophyceae</taxon>
        <taxon>Trebouxiophyceae incertae sedis</taxon>
        <taxon>Coccomyxaceae</taxon>
        <taxon>Coccomyxa</taxon>
    </lineage>
</organism>
<reference evidence="1 2" key="1">
    <citation type="submission" date="2024-06" db="EMBL/GenBank/DDBJ databases">
        <authorList>
            <person name="Kraege A."/>
            <person name="Thomma B."/>
        </authorList>
    </citation>
    <scope>NUCLEOTIDE SEQUENCE [LARGE SCALE GENOMIC DNA]</scope>
</reference>
<evidence type="ECO:0000313" key="1">
    <source>
        <dbReference type="EMBL" id="CAL5224053.1"/>
    </source>
</evidence>
<gene>
    <name evidence="1" type="primary">g6678</name>
    <name evidence="1" type="ORF">VP750_LOCUS5712</name>
</gene>
<protein>
    <submittedName>
        <fullName evidence="1">G6678 protein</fullName>
    </submittedName>
</protein>